<evidence type="ECO:0000256" key="2">
    <source>
        <dbReference type="SAM" id="Phobius"/>
    </source>
</evidence>
<sequence length="307" mass="33453">MLLSESELSTPLLGLAIPYFVGSPVRIQTHRPNLLQTTTSTTVFSLSPTSPVPTTTAAKRQKAAKDTATSLTTECANVSINMGPVRTPNEVESHRPASSPNNTVNNQADSGFNTVWQILTNPHYQDYGTALTITLGISVLLLLLNFFIFACLYSRRERTADPATKKKRRPHADSPVEHHLIEGKFLDPMPIRYGEPSTSYVAVDCDISLKEFETTAQIINTKSTSTECSPTMGAVPSAEGGLYEQDSSDNTEDQSPCLVSPSIPEPPPPPKNLPPSNCYQGIRKMQPGQQQVVASTKKRVQIQEISV</sequence>
<name>A0AAN9Y3K0_9HEMI</name>
<evidence type="ECO:0000256" key="1">
    <source>
        <dbReference type="SAM" id="MobiDB-lite"/>
    </source>
</evidence>
<accession>A0AAN9Y3K0</accession>
<feature type="region of interest" description="Disordered" evidence="1">
    <location>
        <begin position="224"/>
        <end position="299"/>
    </location>
</feature>
<feature type="compositionally biased region" description="Pro residues" evidence="1">
    <location>
        <begin position="263"/>
        <end position="273"/>
    </location>
</feature>
<keyword evidence="4" id="KW-1185">Reference proteome</keyword>
<organism evidence="3 4">
    <name type="scientific">Parthenolecanium corni</name>
    <dbReference type="NCBI Taxonomy" id="536013"/>
    <lineage>
        <taxon>Eukaryota</taxon>
        <taxon>Metazoa</taxon>
        <taxon>Ecdysozoa</taxon>
        <taxon>Arthropoda</taxon>
        <taxon>Hexapoda</taxon>
        <taxon>Insecta</taxon>
        <taxon>Pterygota</taxon>
        <taxon>Neoptera</taxon>
        <taxon>Paraneoptera</taxon>
        <taxon>Hemiptera</taxon>
        <taxon>Sternorrhyncha</taxon>
        <taxon>Coccoidea</taxon>
        <taxon>Coccidae</taxon>
        <taxon>Parthenolecanium</taxon>
    </lineage>
</organism>
<dbReference type="EMBL" id="JBBCAQ010000022">
    <property type="protein sequence ID" value="KAK7590551.1"/>
    <property type="molecule type" value="Genomic_DNA"/>
</dbReference>
<dbReference type="AlphaFoldDB" id="A0AAN9Y3K0"/>
<keyword evidence="2" id="KW-0472">Membrane</keyword>
<protein>
    <submittedName>
        <fullName evidence="3">Uncharacterized protein</fullName>
    </submittedName>
</protein>
<keyword evidence="2" id="KW-1133">Transmembrane helix</keyword>
<comment type="caution">
    <text evidence="3">The sequence shown here is derived from an EMBL/GenBank/DDBJ whole genome shotgun (WGS) entry which is preliminary data.</text>
</comment>
<evidence type="ECO:0000313" key="4">
    <source>
        <dbReference type="Proteomes" id="UP001367676"/>
    </source>
</evidence>
<reference evidence="3 4" key="1">
    <citation type="submission" date="2024-03" db="EMBL/GenBank/DDBJ databases">
        <title>Adaptation during the transition from Ophiocordyceps entomopathogen to insect associate is accompanied by gene loss and intensified selection.</title>
        <authorList>
            <person name="Ward C.M."/>
            <person name="Onetto C.A."/>
            <person name="Borneman A.R."/>
        </authorList>
    </citation>
    <scope>NUCLEOTIDE SEQUENCE [LARGE SCALE GENOMIC DNA]</scope>
    <source>
        <strain evidence="3">AWRI1</strain>
        <tissue evidence="3">Single Adult Female</tissue>
    </source>
</reference>
<evidence type="ECO:0000313" key="3">
    <source>
        <dbReference type="EMBL" id="KAK7590551.1"/>
    </source>
</evidence>
<feature type="compositionally biased region" description="Polar residues" evidence="1">
    <location>
        <begin position="96"/>
        <end position="106"/>
    </location>
</feature>
<feature type="region of interest" description="Disordered" evidence="1">
    <location>
        <begin position="81"/>
        <end position="106"/>
    </location>
</feature>
<feature type="transmembrane region" description="Helical" evidence="2">
    <location>
        <begin position="127"/>
        <end position="153"/>
    </location>
</feature>
<gene>
    <name evidence="3" type="ORF">V9T40_002164</name>
</gene>
<keyword evidence="2" id="KW-0812">Transmembrane</keyword>
<dbReference type="Proteomes" id="UP001367676">
    <property type="component" value="Unassembled WGS sequence"/>
</dbReference>
<proteinExistence type="predicted"/>